<dbReference type="RefSeq" id="WP_247259430.1">
    <property type="nucleotide sequence ID" value="NZ_JALJQZ010000002.1"/>
</dbReference>
<sequence length="680" mass="76784">MLFSISKIILEVTTASAEFGTALDLRPGLNVVKAPNSFGKSTCLQAVLYGLGLERMLGPRVETPFGHALKEYIRETPNGTPFPVQASFVELELLNAKHERLAIHRDVKGDSDRRLVRAQITHSNGKTERRDFFLHDPGSAQREDGFHHFLASFIGWELPEVSTFDGREIPLYLAAIFPMLFVEQKRGWSAIQGPFPTFLKIQDIARRSMEFLLKLDVGERRRRRLEIQKNVAALESDWAAARQHLIGRLGNLARLRNIPASPPKEFSSAPAVEIEVHLEGEWITIQDAVIYTSILIDELETTGLQQTEEVAPLLEEELAAAQVEVSQLEASIDDLRTEMAVSREEINENRKRISSLKSDLARNLDAQKLEKFGSRLGRSVSDHTCPTCHQELDAELLPVAQVKGMAIDENIRFIRSQIELYEASAAATGEHAKSLQLVYDSVSGDLRDKLARIRQLGDALRRPSSSFERSSLEKLVRLQARLKRFGSMQSEADGLADRFAHIAQVVSDLRAQLAKLKGDDFTASDKNKIEYFQERLQARLSDFSFITFPTSQIRVSFEDFRPVAVISDEDGEVAVRELGFEMSGSDAIRMKWSYYLALLDVAVAFDTHHPCFIAFDEPDQQAIESKDVRTFLLETAKFGERAQVLVAATAEKNRWLRFRFGCGGSQRYELWRLHDRAQIL</sequence>
<gene>
    <name evidence="2" type="ORF">ACFOVS_04090</name>
</gene>
<reference evidence="3" key="1">
    <citation type="journal article" date="2019" name="Int. J. Syst. Evol. Microbiol.">
        <title>The Global Catalogue of Microorganisms (GCM) 10K type strain sequencing project: providing services to taxonomists for standard genome sequencing and annotation.</title>
        <authorList>
            <consortium name="The Broad Institute Genomics Platform"/>
            <consortium name="The Broad Institute Genome Sequencing Center for Infectious Disease"/>
            <person name="Wu L."/>
            <person name="Ma J."/>
        </authorList>
    </citation>
    <scope>NUCLEOTIDE SEQUENCE [LARGE SCALE GENOMIC DNA]</scope>
    <source>
        <strain evidence="3">TBRC 5781</strain>
    </source>
</reference>
<keyword evidence="3" id="KW-1185">Reference proteome</keyword>
<dbReference type="SUPFAM" id="SSF52540">
    <property type="entry name" value="P-loop containing nucleoside triphosphate hydrolases"/>
    <property type="match status" value="1"/>
</dbReference>
<dbReference type="EMBL" id="JBHSBD010000016">
    <property type="protein sequence ID" value="MFC3967315.1"/>
    <property type="molecule type" value="Genomic_DNA"/>
</dbReference>
<comment type="caution">
    <text evidence="2">The sequence shown here is derived from an EMBL/GenBank/DDBJ whole genome shotgun (WGS) entry which is preliminary data.</text>
</comment>
<evidence type="ECO:0000313" key="3">
    <source>
        <dbReference type="Proteomes" id="UP001595697"/>
    </source>
</evidence>
<accession>A0ABV8E605</accession>
<organism evidence="2 3">
    <name type="scientific">Rhizobium lemnae</name>
    <dbReference type="NCBI Taxonomy" id="1214924"/>
    <lineage>
        <taxon>Bacteria</taxon>
        <taxon>Pseudomonadati</taxon>
        <taxon>Pseudomonadota</taxon>
        <taxon>Alphaproteobacteria</taxon>
        <taxon>Hyphomicrobiales</taxon>
        <taxon>Rhizobiaceae</taxon>
        <taxon>Rhizobium/Agrobacterium group</taxon>
        <taxon>Rhizobium</taxon>
    </lineage>
</organism>
<name>A0ABV8E605_9HYPH</name>
<dbReference type="Gene3D" id="1.10.287.1490">
    <property type="match status" value="1"/>
</dbReference>
<dbReference type="Gene3D" id="3.40.50.300">
    <property type="entry name" value="P-loop containing nucleotide triphosphate hydrolases"/>
    <property type="match status" value="1"/>
</dbReference>
<evidence type="ECO:0000313" key="2">
    <source>
        <dbReference type="EMBL" id="MFC3967315.1"/>
    </source>
</evidence>
<feature type="coiled-coil region" evidence="1">
    <location>
        <begin position="304"/>
        <end position="352"/>
    </location>
</feature>
<keyword evidence="1" id="KW-0175">Coiled coil</keyword>
<dbReference type="InterPro" id="IPR027417">
    <property type="entry name" value="P-loop_NTPase"/>
</dbReference>
<dbReference type="Proteomes" id="UP001595697">
    <property type="component" value="Unassembled WGS sequence"/>
</dbReference>
<protein>
    <recommendedName>
        <fullName evidence="4">Rad50/SbcC-type AAA domain-containing protein</fullName>
    </recommendedName>
</protein>
<evidence type="ECO:0000256" key="1">
    <source>
        <dbReference type="SAM" id="Coils"/>
    </source>
</evidence>
<evidence type="ECO:0008006" key="4">
    <source>
        <dbReference type="Google" id="ProtNLM"/>
    </source>
</evidence>
<proteinExistence type="predicted"/>